<dbReference type="PANTHER" id="PTHR13504:SF38">
    <property type="entry name" value="FIDO DOMAIN-CONTAINING PROTEIN"/>
    <property type="match status" value="1"/>
</dbReference>
<feature type="domain" description="Fido" evidence="1">
    <location>
        <begin position="117"/>
        <end position="268"/>
    </location>
</feature>
<dbReference type="Proteomes" id="UP000503251">
    <property type="component" value="Chromosome"/>
</dbReference>
<evidence type="ECO:0000259" key="1">
    <source>
        <dbReference type="PROSITE" id="PS51459"/>
    </source>
</evidence>
<evidence type="ECO:0000313" key="2">
    <source>
        <dbReference type="EMBL" id="QJT11298.1"/>
    </source>
</evidence>
<dbReference type="InterPro" id="IPR026287">
    <property type="entry name" value="SoFic-like"/>
</dbReference>
<dbReference type="InterPro" id="IPR040198">
    <property type="entry name" value="Fido_containing"/>
</dbReference>
<dbReference type="Pfam" id="PF13784">
    <property type="entry name" value="Fic_N"/>
    <property type="match status" value="1"/>
</dbReference>
<organism evidence="2 3">
    <name type="scientific">Oceanidesulfovibrio marinus</name>
    <dbReference type="NCBI Taxonomy" id="370038"/>
    <lineage>
        <taxon>Bacteria</taxon>
        <taxon>Pseudomonadati</taxon>
        <taxon>Thermodesulfobacteriota</taxon>
        <taxon>Desulfovibrionia</taxon>
        <taxon>Desulfovibrionales</taxon>
        <taxon>Desulfovibrionaceae</taxon>
        <taxon>Oceanidesulfovibrio</taxon>
    </lineage>
</organism>
<sequence>MTMPPVYYHLGEFPPKEIDWRRLTPLIGPANASLARYDGLLSAIPNAHILLSPLTTQEAVLSSKIEGTHVTIGEVLEIEAGRQSESITQPRRDDAEEVLNYRKAMMACTHELRERPLSQQILRAAHHILMQGVRGRDKSPGNYRTDQNWIGPKGCSIEEASFIPVAPEHLQSSMDEWERYLSSTDELDILVQLAILHVEFEAIHPFKDGNGRLGRMLIPLFLYQRKLLASPDFYMSAYLEANREDYQEKLRAVSRENDWTEWCIFFLRGIREQAGENERKAREVLALYERVKHQVVDLTHSQHSIRAVDFIFDSPIFSTTSFIQSSGIPKPTANRILTLLRGENILLQIQAGSGRRPAIYAFRDLLNVAEGHNVF</sequence>
<accession>A0ABX6NKT3</accession>
<dbReference type="Pfam" id="PF02661">
    <property type="entry name" value="Fic"/>
    <property type="match status" value="1"/>
</dbReference>
<dbReference type="PROSITE" id="PS51459">
    <property type="entry name" value="FIDO"/>
    <property type="match status" value="1"/>
</dbReference>
<dbReference type="PANTHER" id="PTHR13504">
    <property type="entry name" value="FIDO DOMAIN-CONTAINING PROTEIN DDB_G0283145"/>
    <property type="match status" value="1"/>
</dbReference>
<proteinExistence type="predicted"/>
<dbReference type="InterPro" id="IPR003812">
    <property type="entry name" value="Fido"/>
</dbReference>
<dbReference type="InterPro" id="IPR036597">
    <property type="entry name" value="Fido-like_dom_sf"/>
</dbReference>
<dbReference type="SUPFAM" id="SSF140931">
    <property type="entry name" value="Fic-like"/>
    <property type="match status" value="1"/>
</dbReference>
<gene>
    <name evidence="2" type="ORF">E8L03_10890</name>
</gene>
<reference evidence="2 3" key="1">
    <citation type="submission" date="2019-04" db="EMBL/GenBank/DDBJ databases">
        <title>Isolation and culture of sulfate reducing bacteria from the cold seep of the South China Sea.</title>
        <authorList>
            <person name="Sun C."/>
            <person name="Liu R."/>
        </authorList>
    </citation>
    <scope>NUCLEOTIDE SEQUENCE [LARGE SCALE GENOMIC DNA]</scope>
    <source>
        <strain evidence="2 3">CS1</strain>
    </source>
</reference>
<protein>
    <submittedName>
        <fullName evidence="2">Fic family protein</fullName>
    </submittedName>
</protein>
<dbReference type="PIRSF" id="PIRSF038925">
    <property type="entry name" value="AMP-prot_trans"/>
    <property type="match status" value="1"/>
</dbReference>
<name>A0ABX6NKT3_9BACT</name>
<dbReference type="Gene3D" id="1.10.3290.10">
    <property type="entry name" value="Fido-like domain"/>
    <property type="match status" value="1"/>
</dbReference>
<dbReference type="EMBL" id="CP039543">
    <property type="protein sequence ID" value="QJT11298.1"/>
    <property type="molecule type" value="Genomic_DNA"/>
</dbReference>
<evidence type="ECO:0000313" key="3">
    <source>
        <dbReference type="Proteomes" id="UP000503251"/>
    </source>
</evidence>
<keyword evidence="3" id="KW-1185">Reference proteome</keyword>
<dbReference type="InterPro" id="IPR025758">
    <property type="entry name" value="Fic/DOC_N"/>
</dbReference>